<gene>
    <name evidence="15" type="ORF">BLM47_03510</name>
</gene>
<dbReference type="CDD" id="cd01572">
    <property type="entry name" value="QPRTase"/>
    <property type="match status" value="1"/>
</dbReference>
<dbReference type="NCBIfam" id="TIGR00078">
    <property type="entry name" value="nadC"/>
    <property type="match status" value="1"/>
</dbReference>
<dbReference type="InterPro" id="IPR002638">
    <property type="entry name" value="Quinolinate_PRibosylTrfase_C"/>
</dbReference>
<evidence type="ECO:0000313" key="16">
    <source>
        <dbReference type="Proteomes" id="UP000243688"/>
    </source>
</evidence>
<evidence type="ECO:0000256" key="6">
    <source>
        <dbReference type="ARBA" id="ARBA00022642"/>
    </source>
</evidence>
<comment type="subunit">
    <text evidence="4">Hexamer formed by 3 homodimers.</text>
</comment>
<organism evidence="15 16">
    <name type="scientific">Candidatus Reconcilbacillus cellulovorans</name>
    <dbReference type="NCBI Taxonomy" id="1906605"/>
    <lineage>
        <taxon>Bacteria</taxon>
        <taxon>Bacillati</taxon>
        <taxon>Bacillota</taxon>
        <taxon>Bacilli</taxon>
        <taxon>Bacillales</taxon>
        <taxon>Paenibacillaceae</taxon>
        <taxon>Candidatus Reconcilbacillus</taxon>
    </lineage>
</organism>
<proteinExistence type="inferred from homology"/>
<keyword evidence="6" id="KW-0662">Pyridine nucleotide biosynthesis</keyword>
<evidence type="ECO:0000256" key="1">
    <source>
        <dbReference type="ARBA" id="ARBA00003237"/>
    </source>
</evidence>
<evidence type="ECO:0000256" key="3">
    <source>
        <dbReference type="ARBA" id="ARBA00009400"/>
    </source>
</evidence>
<dbReference type="InterPro" id="IPR004393">
    <property type="entry name" value="NadC"/>
</dbReference>
<feature type="domain" description="Quinolinate phosphoribosyl transferase N-terminal" evidence="14">
    <location>
        <begin position="28"/>
        <end position="113"/>
    </location>
</feature>
<dbReference type="AlphaFoldDB" id="A0A2A6E2U1"/>
<dbReference type="InterPro" id="IPR036068">
    <property type="entry name" value="Nicotinate_pribotase-like_C"/>
</dbReference>
<dbReference type="GO" id="GO:0004514">
    <property type="term" value="F:nicotinate-nucleotide diphosphorylase (carboxylating) activity"/>
    <property type="evidence" value="ECO:0007669"/>
    <property type="project" value="UniProtKB-EC"/>
</dbReference>
<comment type="pathway">
    <text evidence="2">Cofactor biosynthesis; NAD(+) biosynthesis; nicotinate D-ribonucleotide from quinolinate: step 1/1.</text>
</comment>
<dbReference type="Pfam" id="PF02749">
    <property type="entry name" value="QRPTase_N"/>
    <property type="match status" value="1"/>
</dbReference>
<dbReference type="GO" id="GO:0034213">
    <property type="term" value="P:quinolinate catabolic process"/>
    <property type="evidence" value="ECO:0007669"/>
    <property type="project" value="TreeGrafter"/>
</dbReference>
<dbReference type="Pfam" id="PF01729">
    <property type="entry name" value="QRPTase_C"/>
    <property type="match status" value="1"/>
</dbReference>
<dbReference type="InterPro" id="IPR037128">
    <property type="entry name" value="Quinolinate_PRibosylTase_N_sf"/>
</dbReference>
<dbReference type="SUPFAM" id="SSF54675">
    <property type="entry name" value="Nicotinate/Quinolinate PRTase N-terminal domain-like"/>
    <property type="match status" value="1"/>
</dbReference>
<dbReference type="FunFam" id="3.20.20.70:FF:000030">
    <property type="entry name" value="Nicotinate-nucleotide pyrophosphorylase, carboxylating"/>
    <property type="match status" value="1"/>
</dbReference>
<evidence type="ECO:0000256" key="9">
    <source>
        <dbReference type="ARBA" id="ARBA00033102"/>
    </source>
</evidence>
<protein>
    <recommendedName>
        <fullName evidence="11">Probable nicotinate-nucleotide pyrophosphorylase [carboxylating]</fullName>
        <ecNumber evidence="5">2.4.2.19</ecNumber>
    </recommendedName>
    <alternativeName>
        <fullName evidence="9">Quinolinate phosphoribosyltransferase [decarboxylating]</fullName>
    </alternativeName>
</protein>
<accession>A0A2A6E2U1</accession>
<dbReference type="InterPro" id="IPR022412">
    <property type="entry name" value="Quinolinate_PRibosylTrfase_N"/>
</dbReference>
<dbReference type="PANTHER" id="PTHR32179:SF3">
    <property type="entry name" value="NICOTINATE-NUCLEOTIDE PYROPHOSPHORYLASE [CARBOXYLATING]"/>
    <property type="match status" value="1"/>
</dbReference>
<comment type="caution">
    <text evidence="15">The sequence shown here is derived from an EMBL/GenBank/DDBJ whole genome shotgun (WGS) entry which is preliminary data.</text>
</comment>
<evidence type="ECO:0000256" key="7">
    <source>
        <dbReference type="ARBA" id="ARBA00022676"/>
    </source>
</evidence>
<keyword evidence="8 12" id="KW-0808">Transferase</keyword>
<sequence length="292" mass="31075">MFEVNGVNGGSLRESIRRWLDEDVGTGDVTTMTTVPANHESDAVIHAKQPGVVAGLPVAKAVFAEVDPGLVFVPLVPEGGRIERGTVLATVTGNTRAILIAERLVLNLLQRLSGVATTTRAFVDAVEGLPVRISDTRKTTPGLRVLEKYAVRVGGGHSHRFGLYDAVLIKDNHIKAAGGVARAIGAAKAQLSHTMKIEVEVETLEQLDEALEAGADIFLLDNMPIDVMREAVRRIRSVLPHAVVEASGSVTLDNVREIAETGVDVISIGRITHSAPALDISLDLSGRKEAVK</sequence>
<dbReference type="GO" id="GO:0009435">
    <property type="term" value="P:NAD+ biosynthetic process"/>
    <property type="evidence" value="ECO:0007669"/>
    <property type="project" value="UniProtKB-UniPathway"/>
</dbReference>
<evidence type="ECO:0000256" key="4">
    <source>
        <dbReference type="ARBA" id="ARBA00011218"/>
    </source>
</evidence>
<dbReference type="PIRSF" id="PIRSF006250">
    <property type="entry name" value="NadC_ModD"/>
    <property type="match status" value="1"/>
</dbReference>
<feature type="domain" description="Quinolinate phosphoribosyl transferase C-terminal" evidence="13">
    <location>
        <begin position="115"/>
        <end position="283"/>
    </location>
</feature>
<evidence type="ECO:0000256" key="11">
    <source>
        <dbReference type="ARBA" id="ARBA00069173"/>
    </source>
</evidence>
<dbReference type="FunFam" id="3.90.1170.20:FF:000001">
    <property type="entry name" value="Nicotinate-nucleotide diphosphorylase (Carboxylating)"/>
    <property type="match status" value="1"/>
</dbReference>
<comment type="similarity">
    <text evidence="3 12">Belongs to the NadC/ModD family.</text>
</comment>
<dbReference type="InterPro" id="IPR013785">
    <property type="entry name" value="Aldolase_TIM"/>
</dbReference>
<evidence type="ECO:0000313" key="15">
    <source>
        <dbReference type="EMBL" id="PDO11077.1"/>
    </source>
</evidence>
<dbReference type="PANTHER" id="PTHR32179">
    <property type="entry name" value="NICOTINATE-NUCLEOTIDE PYROPHOSPHORYLASE [CARBOXYLATING]"/>
    <property type="match status" value="1"/>
</dbReference>
<evidence type="ECO:0000256" key="10">
    <source>
        <dbReference type="ARBA" id="ARBA00047445"/>
    </source>
</evidence>
<comment type="function">
    <text evidence="1">Involved in the catabolism of quinolinic acid (QA).</text>
</comment>
<dbReference type="InterPro" id="IPR027277">
    <property type="entry name" value="NadC/ModD"/>
</dbReference>
<evidence type="ECO:0000256" key="2">
    <source>
        <dbReference type="ARBA" id="ARBA00004893"/>
    </source>
</evidence>
<dbReference type="EMBL" id="MOXJ01000005">
    <property type="protein sequence ID" value="PDO11077.1"/>
    <property type="molecule type" value="Genomic_DNA"/>
</dbReference>
<name>A0A2A6E2U1_9BACL</name>
<reference evidence="15 16" key="1">
    <citation type="submission" date="2016-12" db="EMBL/GenBank/DDBJ databases">
        <title>Candidatus Reconcilibacillus cellulovorans genome.</title>
        <authorList>
            <person name="Kolinko S."/>
            <person name="Wu Y.-W."/>
            <person name="Tachea F."/>
            <person name="Denzel E."/>
            <person name="Hiras J."/>
            <person name="Baecker N."/>
            <person name="Chan L.J."/>
            <person name="Eichorst S.A."/>
            <person name="Frey D."/>
            <person name="Adams P.D."/>
            <person name="Pray T."/>
            <person name="Tanjore D."/>
            <person name="Petzold C.J."/>
            <person name="Gladden J.M."/>
            <person name="Simmons B.A."/>
            <person name="Singer S.W."/>
        </authorList>
    </citation>
    <scope>NUCLEOTIDE SEQUENCE [LARGE SCALE GENOMIC DNA]</scope>
    <source>
        <strain evidence="15">JTherm</strain>
    </source>
</reference>
<dbReference type="Proteomes" id="UP000243688">
    <property type="component" value="Unassembled WGS sequence"/>
</dbReference>
<comment type="catalytic activity">
    <reaction evidence="10">
        <text>nicotinate beta-D-ribonucleotide + CO2 + diphosphate = quinolinate + 5-phospho-alpha-D-ribose 1-diphosphate + 2 H(+)</text>
        <dbReference type="Rhea" id="RHEA:12733"/>
        <dbReference type="ChEBI" id="CHEBI:15378"/>
        <dbReference type="ChEBI" id="CHEBI:16526"/>
        <dbReference type="ChEBI" id="CHEBI:29959"/>
        <dbReference type="ChEBI" id="CHEBI:33019"/>
        <dbReference type="ChEBI" id="CHEBI:57502"/>
        <dbReference type="ChEBI" id="CHEBI:58017"/>
        <dbReference type="EC" id="2.4.2.19"/>
    </reaction>
</comment>
<evidence type="ECO:0000256" key="8">
    <source>
        <dbReference type="ARBA" id="ARBA00022679"/>
    </source>
</evidence>
<keyword evidence="7 12" id="KW-0328">Glycosyltransferase</keyword>
<evidence type="ECO:0000259" key="13">
    <source>
        <dbReference type="Pfam" id="PF01729"/>
    </source>
</evidence>
<evidence type="ECO:0000259" key="14">
    <source>
        <dbReference type="Pfam" id="PF02749"/>
    </source>
</evidence>
<evidence type="ECO:0000256" key="12">
    <source>
        <dbReference type="PIRNR" id="PIRNR006250"/>
    </source>
</evidence>
<dbReference type="Gene3D" id="3.20.20.70">
    <property type="entry name" value="Aldolase class I"/>
    <property type="match status" value="1"/>
</dbReference>
<evidence type="ECO:0000256" key="5">
    <source>
        <dbReference type="ARBA" id="ARBA00011944"/>
    </source>
</evidence>
<dbReference type="UniPathway" id="UPA00253">
    <property type="reaction ID" value="UER00331"/>
</dbReference>
<dbReference type="SUPFAM" id="SSF51690">
    <property type="entry name" value="Nicotinate/Quinolinate PRTase C-terminal domain-like"/>
    <property type="match status" value="1"/>
</dbReference>
<dbReference type="EC" id="2.4.2.19" evidence="5"/>
<dbReference type="Gene3D" id="3.90.1170.20">
    <property type="entry name" value="Quinolinate phosphoribosyl transferase, N-terminal domain"/>
    <property type="match status" value="1"/>
</dbReference>
<dbReference type="GO" id="GO:0005737">
    <property type="term" value="C:cytoplasm"/>
    <property type="evidence" value="ECO:0007669"/>
    <property type="project" value="TreeGrafter"/>
</dbReference>